<dbReference type="Gene3D" id="3.60.15.10">
    <property type="entry name" value="Ribonuclease Z/Hydroxyacylglutathione hydrolase-like"/>
    <property type="match status" value="1"/>
</dbReference>
<dbReference type="GO" id="GO:0046872">
    <property type="term" value="F:metal ion binding"/>
    <property type="evidence" value="ECO:0007669"/>
    <property type="project" value="UniProtKB-KW"/>
</dbReference>
<dbReference type="AlphaFoldDB" id="S7UJ50"/>
<evidence type="ECO:0000256" key="4">
    <source>
        <dbReference type="ARBA" id="ARBA00022833"/>
    </source>
</evidence>
<evidence type="ECO:0000256" key="1">
    <source>
        <dbReference type="ARBA" id="ARBA00001947"/>
    </source>
</evidence>
<dbReference type="OrthoDB" id="9802991at2"/>
<name>S7UJ50_9BACT</name>
<reference evidence="6 7" key="1">
    <citation type="journal article" date="2013" name="Genome Announc.">
        <title>Draft genome sequences for three mercury-methylating, sulfate-reducing bacteria.</title>
        <authorList>
            <person name="Brown S.D."/>
            <person name="Hurt R.A.Jr."/>
            <person name="Gilmour C.C."/>
            <person name="Elias D.A."/>
        </authorList>
    </citation>
    <scope>NUCLEOTIDE SEQUENCE [LARGE SCALE GENOMIC DNA]</scope>
    <source>
        <strain evidence="6 7">DSM 16529</strain>
    </source>
</reference>
<keyword evidence="2" id="KW-0479">Metal-binding</keyword>
<evidence type="ECO:0000256" key="3">
    <source>
        <dbReference type="ARBA" id="ARBA00022801"/>
    </source>
</evidence>
<dbReference type="eggNOG" id="COG0491">
    <property type="taxonomic scope" value="Bacteria"/>
</dbReference>
<dbReference type="CDD" id="cd06262">
    <property type="entry name" value="metallo-hydrolase-like_MBL-fold"/>
    <property type="match status" value="1"/>
</dbReference>
<keyword evidence="3" id="KW-0378">Hydrolase</keyword>
<dbReference type="SUPFAM" id="SSF56281">
    <property type="entry name" value="Metallo-hydrolase/oxidoreductase"/>
    <property type="match status" value="1"/>
</dbReference>
<protein>
    <submittedName>
        <fullName evidence="6">Beta-lactamase domain protein</fullName>
    </submittedName>
</protein>
<keyword evidence="7" id="KW-1185">Reference proteome</keyword>
<dbReference type="InterPro" id="IPR051453">
    <property type="entry name" value="MBL_Glyoxalase_II"/>
</dbReference>
<dbReference type="STRING" id="1121439.dsat_0660"/>
<dbReference type="GO" id="GO:0016787">
    <property type="term" value="F:hydrolase activity"/>
    <property type="evidence" value="ECO:0007669"/>
    <property type="project" value="UniProtKB-KW"/>
</dbReference>
<dbReference type="PANTHER" id="PTHR46233:SF3">
    <property type="entry name" value="HYDROXYACYLGLUTATHIONE HYDROLASE GLOC"/>
    <property type="match status" value="1"/>
</dbReference>
<dbReference type="EMBL" id="ATHI01000027">
    <property type="protein sequence ID" value="EPR32308.1"/>
    <property type="molecule type" value="Genomic_DNA"/>
</dbReference>
<comment type="caution">
    <text evidence="6">The sequence shown here is derived from an EMBL/GenBank/DDBJ whole genome shotgun (WGS) entry which is preliminary data.</text>
</comment>
<comment type="cofactor">
    <cofactor evidence="1">
        <name>Zn(2+)</name>
        <dbReference type="ChEBI" id="CHEBI:29105"/>
    </cofactor>
</comment>
<dbReference type="Pfam" id="PF00753">
    <property type="entry name" value="Lactamase_B"/>
    <property type="match status" value="1"/>
</dbReference>
<dbReference type="InterPro" id="IPR036866">
    <property type="entry name" value="RibonucZ/Hydroxyglut_hydro"/>
</dbReference>
<dbReference type="SMART" id="SM00849">
    <property type="entry name" value="Lactamase_B"/>
    <property type="match status" value="1"/>
</dbReference>
<dbReference type="RefSeq" id="WP_020887357.1">
    <property type="nucleotide sequence ID" value="NZ_ATHI01000027.1"/>
</dbReference>
<evidence type="ECO:0000313" key="6">
    <source>
        <dbReference type="EMBL" id="EPR32308.1"/>
    </source>
</evidence>
<dbReference type="PATRIC" id="fig|1121439.3.peg.2016"/>
<organism evidence="6 7">
    <name type="scientific">Alkalidesulfovibrio alkalitolerans DSM 16529</name>
    <dbReference type="NCBI Taxonomy" id="1121439"/>
    <lineage>
        <taxon>Bacteria</taxon>
        <taxon>Pseudomonadati</taxon>
        <taxon>Thermodesulfobacteriota</taxon>
        <taxon>Desulfovibrionia</taxon>
        <taxon>Desulfovibrionales</taxon>
        <taxon>Desulfovibrionaceae</taxon>
        <taxon>Alkalidesulfovibrio</taxon>
    </lineage>
</organism>
<sequence length="208" mass="22482">MRVTTFALGPLETNCHVGDNGSQALAVDPGGDPAEVVEFLESQGLELSHILITHMHFDHIYGAAALAKATGAPVLAPAGDAYLLESELGRGGFMGFPLVDDFDWQPVTEGVYEFIGQPCHVLATPGHTPGSVSYWFPDAGCVFAGDLIFYRSIGRTDFPGGDMQTLLDSVREKIFSLPENTVIYAGHMLDTTVGAEKLHNPYFRNMHL</sequence>
<proteinExistence type="predicted"/>
<feature type="domain" description="Metallo-beta-lactamase" evidence="5">
    <location>
        <begin position="12"/>
        <end position="187"/>
    </location>
</feature>
<dbReference type="PANTHER" id="PTHR46233">
    <property type="entry name" value="HYDROXYACYLGLUTATHIONE HYDROLASE GLOC"/>
    <property type="match status" value="1"/>
</dbReference>
<gene>
    <name evidence="6" type="ORF">dsat_0660</name>
</gene>
<evidence type="ECO:0000313" key="7">
    <source>
        <dbReference type="Proteomes" id="UP000014975"/>
    </source>
</evidence>
<evidence type="ECO:0000259" key="5">
    <source>
        <dbReference type="SMART" id="SM00849"/>
    </source>
</evidence>
<dbReference type="Proteomes" id="UP000014975">
    <property type="component" value="Unassembled WGS sequence"/>
</dbReference>
<evidence type="ECO:0000256" key="2">
    <source>
        <dbReference type="ARBA" id="ARBA00022723"/>
    </source>
</evidence>
<keyword evidence="4" id="KW-0862">Zinc</keyword>
<dbReference type="InterPro" id="IPR001279">
    <property type="entry name" value="Metallo-B-lactamas"/>
</dbReference>
<accession>S7UJ50</accession>